<evidence type="ECO:0000313" key="1">
    <source>
        <dbReference type="EMBL" id="KAH6936871.1"/>
    </source>
</evidence>
<gene>
    <name evidence="1" type="ORF">HPB50_023813</name>
</gene>
<organism evidence="1 2">
    <name type="scientific">Hyalomma asiaticum</name>
    <name type="common">Tick</name>
    <dbReference type="NCBI Taxonomy" id="266040"/>
    <lineage>
        <taxon>Eukaryota</taxon>
        <taxon>Metazoa</taxon>
        <taxon>Ecdysozoa</taxon>
        <taxon>Arthropoda</taxon>
        <taxon>Chelicerata</taxon>
        <taxon>Arachnida</taxon>
        <taxon>Acari</taxon>
        <taxon>Parasitiformes</taxon>
        <taxon>Ixodida</taxon>
        <taxon>Ixodoidea</taxon>
        <taxon>Ixodidae</taxon>
        <taxon>Hyalomminae</taxon>
        <taxon>Hyalomma</taxon>
    </lineage>
</organism>
<dbReference type="Proteomes" id="UP000821845">
    <property type="component" value="Chromosome 3"/>
</dbReference>
<reference evidence="1" key="1">
    <citation type="submission" date="2020-05" db="EMBL/GenBank/DDBJ databases">
        <title>Large-scale comparative analyses of tick genomes elucidate their genetic diversity and vector capacities.</title>
        <authorList>
            <person name="Jia N."/>
            <person name="Wang J."/>
            <person name="Shi W."/>
            <person name="Du L."/>
            <person name="Sun Y."/>
            <person name="Zhan W."/>
            <person name="Jiang J."/>
            <person name="Wang Q."/>
            <person name="Zhang B."/>
            <person name="Ji P."/>
            <person name="Sakyi L.B."/>
            <person name="Cui X."/>
            <person name="Yuan T."/>
            <person name="Jiang B."/>
            <person name="Yang W."/>
            <person name="Lam T.T.-Y."/>
            <person name="Chang Q."/>
            <person name="Ding S."/>
            <person name="Wang X."/>
            <person name="Zhu J."/>
            <person name="Ruan X."/>
            <person name="Zhao L."/>
            <person name="Wei J."/>
            <person name="Que T."/>
            <person name="Du C."/>
            <person name="Cheng J."/>
            <person name="Dai P."/>
            <person name="Han X."/>
            <person name="Huang E."/>
            <person name="Gao Y."/>
            <person name="Liu J."/>
            <person name="Shao H."/>
            <person name="Ye R."/>
            <person name="Li L."/>
            <person name="Wei W."/>
            <person name="Wang X."/>
            <person name="Wang C."/>
            <person name="Yang T."/>
            <person name="Huo Q."/>
            <person name="Li W."/>
            <person name="Guo W."/>
            <person name="Chen H."/>
            <person name="Zhou L."/>
            <person name="Ni X."/>
            <person name="Tian J."/>
            <person name="Zhou Y."/>
            <person name="Sheng Y."/>
            <person name="Liu T."/>
            <person name="Pan Y."/>
            <person name="Xia L."/>
            <person name="Li J."/>
            <person name="Zhao F."/>
            <person name="Cao W."/>
        </authorList>
    </citation>
    <scope>NUCLEOTIDE SEQUENCE</scope>
    <source>
        <strain evidence="1">Hyas-2018</strain>
    </source>
</reference>
<proteinExistence type="predicted"/>
<accession>A0ACB7SPI1</accession>
<evidence type="ECO:0000313" key="2">
    <source>
        <dbReference type="Proteomes" id="UP000821845"/>
    </source>
</evidence>
<protein>
    <submittedName>
        <fullName evidence="1">Uncharacterized protein</fullName>
    </submittedName>
</protein>
<dbReference type="EMBL" id="CM023483">
    <property type="protein sequence ID" value="KAH6936871.1"/>
    <property type="molecule type" value="Genomic_DNA"/>
</dbReference>
<comment type="caution">
    <text evidence="1">The sequence shown here is derived from an EMBL/GenBank/DDBJ whole genome shotgun (WGS) entry which is preliminary data.</text>
</comment>
<keyword evidence="2" id="KW-1185">Reference proteome</keyword>
<sequence>MFPPDGLCTIMLFNSLYTTGGSTLLPLYKEDFQYFLETAKAAAKTEFGIGIDQTTCSDESKMKQIARSISVKKQLEVLWEQHHVYHYGQVNSLFRPVNKRISAQVKAAAVGLRVSSVERVSTKTPSWPSNITRALSIGMGGRWYEPCGSAAASKLGDKCGSACRKHKLKPSAQIVSIMEMCHAKANATRISYALAAQDIQFDDPSGDCGYGPYPRLHMMKKLSEFFAFNYTSSAQEKKCAQIA</sequence>
<name>A0ACB7SPI1_HYAAI</name>